<feature type="transmembrane region" description="Helical" evidence="7">
    <location>
        <begin position="103"/>
        <end position="122"/>
    </location>
</feature>
<dbReference type="STRING" id="159449.B4N89_08880"/>
<dbReference type="PANTHER" id="PTHR30506:SF3">
    <property type="entry name" value="UPF0126 INNER MEMBRANE PROTEIN YADS-RELATED"/>
    <property type="match status" value="1"/>
</dbReference>
<evidence type="ECO:0000313" key="10">
    <source>
        <dbReference type="Proteomes" id="UP000190037"/>
    </source>
</evidence>
<comment type="caution">
    <text evidence="9">The sequence shown here is derived from an EMBL/GenBank/DDBJ whole genome shotgun (WGS) entry which is preliminary data.</text>
</comment>
<evidence type="ECO:0000259" key="8">
    <source>
        <dbReference type="Pfam" id="PF03458"/>
    </source>
</evidence>
<evidence type="ECO:0000256" key="2">
    <source>
        <dbReference type="ARBA" id="ARBA00008193"/>
    </source>
</evidence>
<gene>
    <name evidence="9" type="ORF">B4N89_08880</name>
</gene>
<dbReference type="Proteomes" id="UP000190037">
    <property type="component" value="Unassembled WGS sequence"/>
</dbReference>
<evidence type="ECO:0000256" key="7">
    <source>
        <dbReference type="SAM" id="Phobius"/>
    </source>
</evidence>
<evidence type="ECO:0000256" key="1">
    <source>
        <dbReference type="ARBA" id="ARBA00004651"/>
    </source>
</evidence>
<feature type="transmembrane region" description="Helical" evidence="7">
    <location>
        <begin position="128"/>
        <end position="148"/>
    </location>
</feature>
<dbReference type="OrthoDB" id="9791874at2"/>
<evidence type="ECO:0000256" key="6">
    <source>
        <dbReference type="ARBA" id="ARBA00023136"/>
    </source>
</evidence>
<protein>
    <recommendedName>
        <fullName evidence="8">Glycine transporter domain-containing protein</fullName>
    </recommendedName>
</protein>
<dbReference type="RefSeq" id="WP_078975352.1">
    <property type="nucleotide sequence ID" value="NZ_MWQN01000001.1"/>
</dbReference>
<name>A0A1T3NW35_9ACTN</name>
<evidence type="ECO:0000256" key="4">
    <source>
        <dbReference type="ARBA" id="ARBA00022692"/>
    </source>
</evidence>
<dbReference type="InterPro" id="IPR005115">
    <property type="entry name" value="Gly_transporter"/>
</dbReference>
<evidence type="ECO:0000256" key="5">
    <source>
        <dbReference type="ARBA" id="ARBA00022989"/>
    </source>
</evidence>
<reference evidence="9 10" key="1">
    <citation type="submission" date="2017-03" db="EMBL/GenBank/DDBJ databases">
        <title>Draft genome sequence of Streptomyces scabrisporus NF3, endophyte isolated from Amphipterygium adstringens.</title>
        <authorList>
            <person name="Vazquez M."/>
            <person name="Ceapa C.D."/>
            <person name="Rodriguez Luna D."/>
            <person name="Sanchez Esquivel S."/>
        </authorList>
    </citation>
    <scope>NUCLEOTIDE SEQUENCE [LARGE SCALE GENOMIC DNA]</scope>
    <source>
        <strain evidence="9 10">NF3</strain>
    </source>
</reference>
<feature type="transmembrane region" description="Helical" evidence="7">
    <location>
        <begin position="16"/>
        <end position="35"/>
    </location>
</feature>
<evidence type="ECO:0000313" key="9">
    <source>
        <dbReference type="EMBL" id="OPC81046.1"/>
    </source>
</evidence>
<keyword evidence="3" id="KW-1003">Cell membrane</keyword>
<comment type="similarity">
    <text evidence="2">Belongs to the UPF0126 family.</text>
</comment>
<dbReference type="GO" id="GO:0005886">
    <property type="term" value="C:plasma membrane"/>
    <property type="evidence" value="ECO:0007669"/>
    <property type="project" value="UniProtKB-SubCell"/>
</dbReference>
<evidence type="ECO:0000256" key="3">
    <source>
        <dbReference type="ARBA" id="ARBA00022475"/>
    </source>
</evidence>
<keyword evidence="6 7" id="KW-0472">Membrane</keyword>
<dbReference type="Pfam" id="PF03458">
    <property type="entry name" value="Gly_transporter"/>
    <property type="match status" value="2"/>
</dbReference>
<dbReference type="PANTHER" id="PTHR30506">
    <property type="entry name" value="INNER MEMBRANE PROTEIN"/>
    <property type="match status" value="1"/>
</dbReference>
<feature type="domain" description="Glycine transporter" evidence="8">
    <location>
        <begin position="17"/>
        <end position="91"/>
    </location>
</feature>
<feature type="transmembrane region" description="Helical" evidence="7">
    <location>
        <begin position="42"/>
        <end position="62"/>
    </location>
</feature>
<keyword evidence="4 7" id="KW-0812">Transmembrane</keyword>
<dbReference type="EMBL" id="MWQN01000001">
    <property type="protein sequence ID" value="OPC81046.1"/>
    <property type="molecule type" value="Genomic_DNA"/>
</dbReference>
<comment type="subcellular location">
    <subcellularLocation>
        <location evidence="1">Cell membrane</location>
        <topology evidence="1">Multi-pass membrane protein</topology>
    </subcellularLocation>
</comment>
<keyword evidence="5 7" id="KW-1133">Transmembrane helix</keyword>
<dbReference type="AlphaFoldDB" id="A0A1T3NW35"/>
<sequence>MSPEVPPEIFHHQLQQVLDLLGIFVFAAAGALMAVRKNFDVIGITLLAEVTALGGGVIRDVLIGAVPPAAFTDLGYFGTPLLAAGLVFFLHPQVERIMSAIDVLDAAGLGLFCVIGTAKAYAYGLNPIPAAALGVTTAVGGGALRDVLAREVPMVLRWDKEIYTFPALLGAGITAALIEFDLFGPVTATAAVTFAFSFRVLALRRGWRAPRAWRRNSGTSAEEQ</sequence>
<feature type="transmembrane region" description="Helical" evidence="7">
    <location>
        <begin position="160"/>
        <end position="178"/>
    </location>
</feature>
<accession>A0A1T3NW35</accession>
<proteinExistence type="inferred from homology"/>
<organism evidence="9 10">
    <name type="scientific">Embleya scabrispora</name>
    <dbReference type="NCBI Taxonomy" id="159449"/>
    <lineage>
        <taxon>Bacteria</taxon>
        <taxon>Bacillati</taxon>
        <taxon>Actinomycetota</taxon>
        <taxon>Actinomycetes</taxon>
        <taxon>Kitasatosporales</taxon>
        <taxon>Streptomycetaceae</taxon>
        <taxon>Embleya</taxon>
    </lineage>
</organism>
<feature type="transmembrane region" description="Helical" evidence="7">
    <location>
        <begin position="184"/>
        <end position="202"/>
    </location>
</feature>
<feature type="transmembrane region" description="Helical" evidence="7">
    <location>
        <begin position="74"/>
        <end position="91"/>
    </location>
</feature>
<keyword evidence="10" id="KW-1185">Reference proteome</keyword>
<feature type="domain" description="Glycine transporter" evidence="8">
    <location>
        <begin position="103"/>
        <end position="177"/>
    </location>
</feature>
<dbReference type="eggNOG" id="COG2860">
    <property type="taxonomic scope" value="Bacteria"/>
</dbReference>